<dbReference type="AlphaFoldDB" id="A0A9P6UCV4"/>
<keyword evidence="3" id="KW-1185">Reference proteome</keyword>
<reference evidence="2" key="1">
    <citation type="journal article" date="2020" name="Fungal Divers.">
        <title>Resolving the Mortierellaceae phylogeny through synthesis of multi-gene phylogenetics and phylogenomics.</title>
        <authorList>
            <person name="Vandepol N."/>
            <person name="Liber J."/>
            <person name="Desiro A."/>
            <person name="Na H."/>
            <person name="Kennedy M."/>
            <person name="Barry K."/>
            <person name="Grigoriev I.V."/>
            <person name="Miller A.N."/>
            <person name="O'Donnell K."/>
            <person name="Stajich J.E."/>
            <person name="Bonito G."/>
        </authorList>
    </citation>
    <scope>NUCLEOTIDE SEQUENCE</scope>
    <source>
        <strain evidence="2">NVP60</strain>
    </source>
</reference>
<name>A0A9P6UCV4_9FUNG</name>
<feature type="non-terminal residue" evidence="2">
    <location>
        <position position="75"/>
    </location>
</feature>
<evidence type="ECO:0000256" key="1">
    <source>
        <dbReference type="SAM" id="MobiDB-lite"/>
    </source>
</evidence>
<proteinExistence type="predicted"/>
<evidence type="ECO:0000313" key="2">
    <source>
        <dbReference type="EMBL" id="KAG0276136.1"/>
    </source>
</evidence>
<protein>
    <submittedName>
        <fullName evidence="2">Uncharacterized protein</fullName>
    </submittedName>
</protein>
<dbReference type="EMBL" id="JAAAIN010005110">
    <property type="protein sequence ID" value="KAG0276136.1"/>
    <property type="molecule type" value="Genomic_DNA"/>
</dbReference>
<accession>A0A9P6UCV4</accession>
<evidence type="ECO:0000313" key="3">
    <source>
        <dbReference type="Proteomes" id="UP000823405"/>
    </source>
</evidence>
<dbReference type="OrthoDB" id="2437838at2759"/>
<sequence length="75" mass="7782">MAAETIANIIQGYLIDQQRPDYLQPIAPDGTMPWKQEPSSGSSTCSGTVGTSSTTGPTSTKIVTGGLTKLLLSPN</sequence>
<organism evidence="2 3">
    <name type="scientific">Linnemannia gamsii</name>
    <dbReference type="NCBI Taxonomy" id="64522"/>
    <lineage>
        <taxon>Eukaryota</taxon>
        <taxon>Fungi</taxon>
        <taxon>Fungi incertae sedis</taxon>
        <taxon>Mucoromycota</taxon>
        <taxon>Mortierellomycotina</taxon>
        <taxon>Mortierellomycetes</taxon>
        <taxon>Mortierellales</taxon>
        <taxon>Mortierellaceae</taxon>
        <taxon>Linnemannia</taxon>
    </lineage>
</organism>
<gene>
    <name evidence="2" type="ORF">BGZ97_010156</name>
</gene>
<feature type="compositionally biased region" description="Low complexity" evidence="1">
    <location>
        <begin position="39"/>
        <end position="60"/>
    </location>
</feature>
<comment type="caution">
    <text evidence="2">The sequence shown here is derived from an EMBL/GenBank/DDBJ whole genome shotgun (WGS) entry which is preliminary data.</text>
</comment>
<dbReference type="Proteomes" id="UP000823405">
    <property type="component" value="Unassembled WGS sequence"/>
</dbReference>
<feature type="region of interest" description="Disordered" evidence="1">
    <location>
        <begin position="24"/>
        <end position="61"/>
    </location>
</feature>